<dbReference type="RefSeq" id="WP_226748575.1">
    <property type="nucleotide sequence ID" value="NZ_JAJATZ010000005.1"/>
</dbReference>
<dbReference type="InterPro" id="IPR036291">
    <property type="entry name" value="NAD(P)-bd_dom_sf"/>
</dbReference>
<name>A0ABS8BW11_9RHOB</name>
<dbReference type="Proteomes" id="UP001138961">
    <property type="component" value="Unassembled WGS sequence"/>
</dbReference>
<gene>
    <name evidence="2" type="ORF">LGQ03_11850</name>
</gene>
<organism evidence="2 3">
    <name type="scientific">Loktanella gaetbuli</name>
    <dbReference type="NCBI Taxonomy" id="2881335"/>
    <lineage>
        <taxon>Bacteria</taxon>
        <taxon>Pseudomonadati</taxon>
        <taxon>Pseudomonadota</taxon>
        <taxon>Alphaproteobacteria</taxon>
        <taxon>Rhodobacterales</taxon>
        <taxon>Roseobacteraceae</taxon>
        <taxon>Loktanella</taxon>
    </lineage>
</organism>
<dbReference type="SUPFAM" id="SSF51735">
    <property type="entry name" value="NAD(P)-binding Rossmann-fold domains"/>
    <property type="match status" value="1"/>
</dbReference>
<dbReference type="InterPro" id="IPR016040">
    <property type="entry name" value="NAD(P)-bd_dom"/>
</dbReference>
<dbReference type="Pfam" id="PF13460">
    <property type="entry name" value="NAD_binding_10"/>
    <property type="match status" value="1"/>
</dbReference>
<evidence type="ECO:0000259" key="1">
    <source>
        <dbReference type="Pfam" id="PF13460"/>
    </source>
</evidence>
<feature type="domain" description="NAD(P)-binding" evidence="1">
    <location>
        <begin position="15"/>
        <end position="211"/>
    </location>
</feature>
<dbReference type="EMBL" id="JAJATZ010000005">
    <property type="protein sequence ID" value="MCB5199932.1"/>
    <property type="molecule type" value="Genomic_DNA"/>
</dbReference>
<dbReference type="PANTHER" id="PTHR15020:SF50">
    <property type="entry name" value="UPF0659 PROTEIN YMR090W"/>
    <property type="match status" value="1"/>
</dbReference>
<accession>A0ABS8BW11</accession>
<reference evidence="2" key="1">
    <citation type="submission" date="2021-10" db="EMBL/GenBank/DDBJ databases">
        <title>Loktanella gaetbuli sp. nov., isolated from a tidal flat.</title>
        <authorList>
            <person name="Park S."/>
            <person name="Yoon J.-H."/>
        </authorList>
    </citation>
    <scope>NUCLEOTIDE SEQUENCE</scope>
    <source>
        <strain evidence="2">TSTF-M6</strain>
    </source>
</reference>
<proteinExistence type="predicted"/>
<comment type="caution">
    <text evidence="2">The sequence shown here is derived from an EMBL/GenBank/DDBJ whole genome shotgun (WGS) entry which is preliminary data.</text>
</comment>
<dbReference type="PANTHER" id="PTHR15020">
    <property type="entry name" value="FLAVIN REDUCTASE-RELATED"/>
    <property type="match status" value="1"/>
</dbReference>
<dbReference type="Gene3D" id="3.40.50.720">
    <property type="entry name" value="NAD(P)-binding Rossmann-like Domain"/>
    <property type="match status" value="1"/>
</dbReference>
<keyword evidence="3" id="KW-1185">Reference proteome</keyword>
<evidence type="ECO:0000313" key="2">
    <source>
        <dbReference type="EMBL" id="MCB5199932.1"/>
    </source>
</evidence>
<protein>
    <submittedName>
        <fullName evidence="2">SDR family oxidoreductase</fullName>
    </submittedName>
</protein>
<evidence type="ECO:0000313" key="3">
    <source>
        <dbReference type="Proteomes" id="UP001138961"/>
    </source>
</evidence>
<sequence length="225" mass="24045">MTNEPKADVTIAVFGATGQTGRHVLNRALHQGHAVRALVRDPSKLHIEADRLKVIPGDFDNIAALRETVRGATHVICCAGGTYGKGYDTGMMTRFIARLWPVLDAEVSVRTFLFQSVFFVPEPDGSNPVILKLLAPVAAYVTGATEMLRDNTAVTTFIAAHRDVSFDTIVTRPGKIVDKPGGTPLVASQTPSFAAITFADLGAFTVSAVQDVALHGTHPFVVPKP</sequence>